<keyword evidence="16" id="KW-1185">Reference proteome</keyword>
<dbReference type="EMBL" id="JACHVA010000053">
    <property type="protein sequence ID" value="MBC2601574.1"/>
    <property type="molecule type" value="Genomic_DNA"/>
</dbReference>
<protein>
    <recommendedName>
        <fullName evidence="3">histidine kinase</fullName>
        <ecNumber evidence="3">2.7.13.3</ecNumber>
    </recommendedName>
</protein>
<dbReference type="Gene3D" id="1.10.287.130">
    <property type="match status" value="1"/>
</dbReference>
<dbReference type="Pfam" id="PF02518">
    <property type="entry name" value="HATPase_c"/>
    <property type="match status" value="1"/>
</dbReference>
<dbReference type="InterPro" id="IPR003661">
    <property type="entry name" value="HisK_dim/P_dom"/>
</dbReference>
<feature type="transmembrane region" description="Helical" evidence="13">
    <location>
        <begin position="184"/>
        <end position="207"/>
    </location>
</feature>
<evidence type="ECO:0000256" key="2">
    <source>
        <dbReference type="ARBA" id="ARBA00004141"/>
    </source>
</evidence>
<evidence type="ECO:0000256" key="5">
    <source>
        <dbReference type="ARBA" id="ARBA00022679"/>
    </source>
</evidence>
<keyword evidence="6 13" id="KW-0812">Transmembrane</keyword>
<dbReference type="InterPro" id="IPR035965">
    <property type="entry name" value="PAS-like_dom_sf"/>
</dbReference>
<dbReference type="AlphaFoldDB" id="A0A7X1AX72"/>
<evidence type="ECO:0000256" key="6">
    <source>
        <dbReference type="ARBA" id="ARBA00022692"/>
    </source>
</evidence>
<evidence type="ECO:0000256" key="3">
    <source>
        <dbReference type="ARBA" id="ARBA00012438"/>
    </source>
</evidence>
<evidence type="ECO:0000256" key="11">
    <source>
        <dbReference type="ARBA" id="ARBA00023012"/>
    </source>
</evidence>
<keyword evidence="12 13" id="KW-0472">Membrane</keyword>
<organism evidence="15 16">
    <name type="scientific">Puniceicoccus vermicola</name>
    <dbReference type="NCBI Taxonomy" id="388746"/>
    <lineage>
        <taxon>Bacteria</taxon>
        <taxon>Pseudomonadati</taxon>
        <taxon>Verrucomicrobiota</taxon>
        <taxon>Opitutia</taxon>
        <taxon>Puniceicoccales</taxon>
        <taxon>Puniceicoccaceae</taxon>
        <taxon>Puniceicoccus</taxon>
    </lineage>
</organism>
<feature type="transmembrane region" description="Helical" evidence="13">
    <location>
        <begin position="70"/>
        <end position="90"/>
    </location>
</feature>
<gene>
    <name evidence="15" type="ORF">H5P30_07265</name>
</gene>
<sequence>MASLFALAPNGWSLFLIAPAAVSFWLAIETSRPKFGHLGKMFSVLTLSLGWWSLTYALELGSIHEEGMRFWLKAEYFAIPLVAPMMYLILREFLGMPKLRPSLRVGLWFVPATTFLLQTTNEFHHLFYESIEVFGNGSRSWLSLTAGPWYIIDAIYVCGMGAIGVLHLLRRFPPRSEPTMRKQFGFVLIAVILPYVGFILFLGDWFWAPDIDLTTYFFLASGILLGVGIFWFQLFDLLPVALERVFERIGNACLVFDYHGRLVKANQSAKDLLGLDELPIGETSSRVFEAYPALNQTSDMADGETVRVTIGGGEGAKICVASRSNIEDSHHHRTGYLLVIRDDTAQLRMEQELRNLNAEKDKLFSVIGHDLRGSLGGLENLSGILSQADIDLSSEESRELLKTMQESAAATSAFLENLLFWAKMQRGKYTQQSTCFPVSEVVQQVRSYLAASLTSKEIELEESSDSELELTTDRTLLETCLRNLLSNAVKFSPKRATVHLRVFAHGVKDVCFEVEDHGIGIPEKLLRDLWEISARNGRAGTEGEPSSGLGLVLVREAVESLGGTVEVQSEEEKGTLFRVLIPRCVQDS</sequence>
<name>A0A7X1AX72_9BACT</name>
<evidence type="ECO:0000256" key="1">
    <source>
        <dbReference type="ARBA" id="ARBA00000085"/>
    </source>
</evidence>
<dbReference type="GO" id="GO:0030295">
    <property type="term" value="F:protein kinase activator activity"/>
    <property type="evidence" value="ECO:0007669"/>
    <property type="project" value="TreeGrafter"/>
</dbReference>
<dbReference type="InterPro" id="IPR031621">
    <property type="entry name" value="HisKA_7TM"/>
</dbReference>
<evidence type="ECO:0000256" key="12">
    <source>
        <dbReference type="ARBA" id="ARBA00023136"/>
    </source>
</evidence>
<dbReference type="GO" id="GO:0016020">
    <property type="term" value="C:membrane"/>
    <property type="evidence" value="ECO:0007669"/>
    <property type="project" value="UniProtKB-SubCell"/>
</dbReference>
<dbReference type="GO" id="GO:0007234">
    <property type="term" value="P:osmosensory signaling via phosphorelay pathway"/>
    <property type="evidence" value="ECO:0007669"/>
    <property type="project" value="TreeGrafter"/>
</dbReference>
<dbReference type="InterPro" id="IPR003594">
    <property type="entry name" value="HATPase_dom"/>
</dbReference>
<dbReference type="SMART" id="SM00388">
    <property type="entry name" value="HisKA"/>
    <property type="match status" value="1"/>
</dbReference>
<keyword evidence="10 13" id="KW-1133">Transmembrane helix</keyword>
<keyword evidence="4" id="KW-0597">Phosphoprotein</keyword>
<proteinExistence type="predicted"/>
<evidence type="ECO:0000256" key="13">
    <source>
        <dbReference type="SAM" id="Phobius"/>
    </source>
</evidence>
<evidence type="ECO:0000313" key="16">
    <source>
        <dbReference type="Proteomes" id="UP000525652"/>
    </source>
</evidence>
<dbReference type="InterPro" id="IPR050351">
    <property type="entry name" value="BphY/WalK/GraS-like"/>
</dbReference>
<dbReference type="Gene3D" id="3.30.565.10">
    <property type="entry name" value="Histidine kinase-like ATPase, C-terminal domain"/>
    <property type="match status" value="1"/>
</dbReference>
<dbReference type="PROSITE" id="PS50109">
    <property type="entry name" value="HIS_KIN"/>
    <property type="match status" value="1"/>
</dbReference>
<dbReference type="Gene3D" id="3.30.450.20">
    <property type="entry name" value="PAS domain"/>
    <property type="match status" value="1"/>
</dbReference>
<feature type="transmembrane region" description="Helical" evidence="13">
    <location>
        <begin position="149"/>
        <end position="172"/>
    </location>
</feature>
<comment type="subcellular location">
    <subcellularLocation>
        <location evidence="2">Membrane</location>
        <topology evidence="2">Multi-pass membrane protein</topology>
    </subcellularLocation>
</comment>
<dbReference type="SMART" id="SM00387">
    <property type="entry name" value="HATPase_c"/>
    <property type="match status" value="1"/>
</dbReference>
<dbReference type="InterPro" id="IPR036097">
    <property type="entry name" value="HisK_dim/P_sf"/>
</dbReference>
<evidence type="ECO:0000259" key="14">
    <source>
        <dbReference type="PROSITE" id="PS50109"/>
    </source>
</evidence>
<dbReference type="Pfam" id="PF16927">
    <property type="entry name" value="HisKA_7TM"/>
    <property type="match status" value="1"/>
</dbReference>
<feature type="transmembrane region" description="Helical" evidence="13">
    <location>
        <begin position="12"/>
        <end position="28"/>
    </location>
</feature>
<accession>A0A7X1AX72</accession>
<evidence type="ECO:0000313" key="15">
    <source>
        <dbReference type="EMBL" id="MBC2601574.1"/>
    </source>
</evidence>
<dbReference type="PANTHER" id="PTHR42878">
    <property type="entry name" value="TWO-COMPONENT HISTIDINE KINASE"/>
    <property type="match status" value="1"/>
</dbReference>
<dbReference type="InterPro" id="IPR004358">
    <property type="entry name" value="Sig_transdc_His_kin-like_C"/>
</dbReference>
<dbReference type="Pfam" id="PF13188">
    <property type="entry name" value="PAS_8"/>
    <property type="match status" value="1"/>
</dbReference>
<evidence type="ECO:0000256" key="10">
    <source>
        <dbReference type="ARBA" id="ARBA00022989"/>
    </source>
</evidence>
<comment type="caution">
    <text evidence="15">The sequence shown here is derived from an EMBL/GenBank/DDBJ whole genome shotgun (WGS) entry which is preliminary data.</text>
</comment>
<dbReference type="PRINTS" id="PR00344">
    <property type="entry name" value="BCTRLSENSOR"/>
</dbReference>
<feature type="domain" description="Histidine kinase" evidence="14">
    <location>
        <begin position="366"/>
        <end position="585"/>
    </location>
</feature>
<comment type="catalytic activity">
    <reaction evidence="1">
        <text>ATP + protein L-histidine = ADP + protein N-phospho-L-histidine.</text>
        <dbReference type="EC" id="2.7.13.3"/>
    </reaction>
</comment>
<dbReference type="CDD" id="cd00082">
    <property type="entry name" value="HisKA"/>
    <property type="match status" value="1"/>
</dbReference>
<evidence type="ECO:0000256" key="9">
    <source>
        <dbReference type="ARBA" id="ARBA00022840"/>
    </source>
</evidence>
<keyword evidence="8" id="KW-0418">Kinase</keyword>
<dbReference type="RefSeq" id="WP_185692292.1">
    <property type="nucleotide sequence ID" value="NZ_JACHVA010000053.1"/>
</dbReference>
<evidence type="ECO:0000256" key="7">
    <source>
        <dbReference type="ARBA" id="ARBA00022741"/>
    </source>
</evidence>
<reference evidence="15 16" key="1">
    <citation type="submission" date="2020-07" db="EMBL/GenBank/DDBJ databases">
        <authorList>
            <person name="Feng X."/>
        </authorList>
    </citation>
    <scope>NUCLEOTIDE SEQUENCE [LARGE SCALE GENOMIC DNA]</scope>
    <source>
        <strain evidence="15 16">JCM14086</strain>
    </source>
</reference>
<dbReference type="SUPFAM" id="SSF55874">
    <property type="entry name" value="ATPase domain of HSP90 chaperone/DNA topoisomerase II/histidine kinase"/>
    <property type="match status" value="1"/>
</dbReference>
<keyword evidence="7" id="KW-0547">Nucleotide-binding</keyword>
<dbReference type="SUPFAM" id="SSF55785">
    <property type="entry name" value="PYP-like sensor domain (PAS domain)"/>
    <property type="match status" value="1"/>
</dbReference>
<dbReference type="InterPro" id="IPR005467">
    <property type="entry name" value="His_kinase_dom"/>
</dbReference>
<dbReference type="InterPro" id="IPR036890">
    <property type="entry name" value="HATPase_C_sf"/>
</dbReference>
<keyword evidence="9" id="KW-0067">ATP-binding</keyword>
<dbReference type="PANTHER" id="PTHR42878:SF7">
    <property type="entry name" value="SENSOR HISTIDINE KINASE GLRK"/>
    <property type="match status" value="1"/>
</dbReference>
<dbReference type="InterPro" id="IPR000014">
    <property type="entry name" value="PAS"/>
</dbReference>
<dbReference type="EC" id="2.7.13.3" evidence="3"/>
<dbReference type="SUPFAM" id="SSF47384">
    <property type="entry name" value="Homodimeric domain of signal transducing histidine kinase"/>
    <property type="match status" value="1"/>
</dbReference>
<dbReference type="GO" id="GO:0000156">
    <property type="term" value="F:phosphorelay response regulator activity"/>
    <property type="evidence" value="ECO:0007669"/>
    <property type="project" value="TreeGrafter"/>
</dbReference>
<feature type="transmembrane region" description="Helical" evidence="13">
    <location>
        <begin position="40"/>
        <end position="58"/>
    </location>
</feature>
<dbReference type="GO" id="GO:0000155">
    <property type="term" value="F:phosphorelay sensor kinase activity"/>
    <property type="evidence" value="ECO:0007669"/>
    <property type="project" value="InterPro"/>
</dbReference>
<keyword evidence="11" id="KW-0902">Two-component regulatory system</keyword>
<evidence type="ECO:0000256" key="8">
    <source>
        <dbReference type="ARBA" id="ARBA00022777"/>
    </source>
</evidence>
<keyword evidence="5" id="KW-0808">Transferase</keyword>
<dbReference type="Proteomes" id="UP000525652">
    <property type="component" value="Unassembled WGS sequence"/>
</dbReference>
<feature type="transmembrane region" description="Helical" evidence="13">
    <location>
        <begin position="213"/>
        <end position="234"/>
    </location>
</feature>
<dbReference type="GO" id="GO:0005524">
    <property type="term" value="F:ATP binding"/>
    <property type="evidence" value="ECO:0007669"/>
    <property type="project" value="UniProtKB-KW"/>
</dbReference>
<evidence type="ECO:0000256" key="4">
    <source>
        <dbReference type="ARBA" id="ARBA00022553"/>
    </source>
</evidence>